<keyword evidence="3" id="KW-1185">Reference proteome</keyword>
<dbReference type="RefSeq" id="WP_087287164.1">
    <property type="nucleotide sequence ID" value="NZ_NFJD01000001.1"/>
</dbReference>
<dbReference type="SUPFAM" id="SSF144010">
    <property type="entry name" value="CofE-like"/>
    <property type="match status" value="1"/>
</dbReference>
<dbReference type="Proteomes" id="UP000196368">
    <property type="component" value="Unassembled WGS sequence"/>
</dbReference>
<comment type="caution">
    <text evidence="2">The sequence shown here is derived from an EMBL/GenBank/DDBJ whole genome shotgun (WGS) entry which is preliminary data.</text>
</comment>
<gene>
    <name evidence="2" type="ORF">B5F75_02055</name>
</gene>
<dbReference type="PANTHER" id="PTHR47917:SF1">
    <property type="entry name" value="COENZYME F420:L-GLUTAMATE LIGASE"/>
    <property type="match status" value="1"/>
</dbReference>
<name>A0A1Y4DMP4_9BACT</name>
<dbReference type="GO" id="GO:0052618">
    <property type="term" value="F:coenzyme F420-0:L-glutamate ligase activity"/>
    <property type="evidence" value="ECO:0007669"/>
    <property type="project" value="TreeGrafter"/>
</dbReference>
<reference evidence="3" key="1">
    <citation type="submission" date="2017-04" db="EMBL/GenBank/DDBJ databases">
        <title>Function of individual gut microbiota members based on whole genome sequencing of pure cultures obtained from chicken caecum.</title>
        <authorList>
            <person name="Medvecky M."/>
            <person name="Cejkova D."/>
            <person name="Polansky O."/>
            <person name="Karasova D."/>
            <person name="Kubasova T."/>
            <person name="Cizek A."/>
            <person name="Rychlik I."/>
        </authorList>
    </citation>
    <scope>NUCLEOTIDE SEQUENCE [LARGE SCALE GENOMIC DNA]</scope>
    <source>
        <strain evidence="3">An273</strain>
    </source>
</reference>
<dbReference type="EMBL" id="NFJD01000001">
    <property type="protein sequence ID" value="OUO57580.1"/>
    <property type="molecule type" value="Genomic_DNA"/>
</dbReference>
<dbReference type="PANTHER" id="PTHR47917">
    <property type="match status" value="1"/>
</dbReference>
<sequence>MKITPVHTRIFKEKEDLPAFIAEHIVLVPEKTVLTVSSKLVALWKGKTVPYTGRTQKEELIRRESQAALQTPLAWLTIKDGMIMTNAGIDESNADGKLILLPPDCYACAQDLRTALRQKWNVQDLGVIITDSMILPLRAGIIGAAVAYSGFEGVKDLRGREDIFGKKLEVTLVDAADSLAAACALAMGEAAEQQPLCLAEGAPVAFVDGTNPAEIKYPPQNDLYTPLLKAVKLIK</sequence>
<evidence type="ECO:0000313" key="3">
    <source>
        <dbReference type="Proteomes" id="UP000196368"/>
    </source>
</evidence>
<dbReference type="Gene3D" id="3.30.1330.100">
    <property type="entry name" value="CofE-like"/>
    <property type="match status" value="1"/>
</dbReference>
<protein>
    <recommendedName>
        <fullName evidence="1">Coenzyme F420:L-glutamate ligase-like domain-containing protein</fullName>
    </recommendedName>
</protein>
<organism evidence="2 3">
    <name type="scientific">Candidatus Avelusimicrobium gallicola</name>
    <dbReference type="NCBI Taxonomy" id="2562704"/>
    <lineage>
        <taxon>Bacteria</taxon>
        <taxon>Pseudomonadati</taxon>
        <taxon>Elusimicrobiota</taxon>
        <taxon>Elusimicrobia</taxon>
        <taxon>Elusimicrobiales</taxon>
        <taxon>Elusimicrobiaceae</taxon>
        <taxon>Candidatus Avelusimicrobium</taxon>
    </lineage>
</organism>
<dbReference type="OrthoDB" id="9788295at2"/>
<feature type="domain" description="Coenzyme F420:L-glutamate ligase-like" evidence="1">
    <location>
        <begin position="55"/>
        <end position="199"/>
    </location>
</feature>
<dbReference type="Pfam" id="PF01996">
    <property type="entry name" value="F420_ligase"/>
    <property type="match status" value="1"/>
</dbReference>
<evidence type="ECO:0000313" key="2">
    <source>
        <dbReference type="EMBL" id="OUO57580.1"/>
    </source>
</evidence>
<proteinExistence type="predicted"/>
<dbReference type="AlphaFoldDB" id="A0A1Y4DMP4"/>
<evidence type="ECO:0000259" key="1">
    <source>
        <dbReference type="Pfam" id="PF01996"/>
    </source>
</evidence>
<dbReference type="InterPro" id="IPR002847">
    <property type="entry name" value="F420-0_gamma-glut_ligase-dom"/>
</dbReference>
<accession>A0A1Y4DMP4</accession>